<protein>
    <recommendedName>
        <fullName evidence="3">Flagellar basal body rod protein FlgB</fullName>
    </recommendedName>
</protein>
<evidence type="ECO:0000256" key="1">
    <source>
        <dbReference type="ARBA" id="ARBA00004117"/>
    </source>
</evidence>
<comment type="subunit">
    <text evidence="6">The basal body constitutes a major portion of the flagellar organelle and consists of a number of rings mounted on a central rod. In Gram-negative bacteria, at least four rings, L, P, S and M are present, whereas Gram-positive bacteria lack the L and P rings. The rod consists of about 26 subunits of FlgG in the distal portion, and FlgB, FlgC and FlgF build up the proximal portion of the rod with about 6 subunits each. Rod assembly occurs by export via the flagellum-specific pathway of its constituent proteins and by their incorporation into the rod structure in the probable order of FlgB, FlgC, FlgF and FlgG. Another protein, FliE, also assembles onto the stable rod structure.</text>
</comment>
<evidence type="ECO:0000313" key="8">
    <source>
        <dbReference type="Proteomes" id="UP001294412"/>
    </source>
</evidence>
<comment type="function">
    <text evidence="5">Structural component of flagellum, the bacterial motility apparatus. Part of the rod structure of flagellar basal body.</text>
</comment>
<evidence type="ECO:0000256" key="3">
    <source>
        <dbReference type="ARBA" id="ARBA00014376"/>
    </source>
</evidence>
<keyword evidence="7" id="KW-0969">Cilium</keyword>
<evidence type="ECO:0000256" key="6">
    <source>
        <dbReference type="ARBA" id="ARBA00026072"/>
    </source>
</evidence>
<evidence type="ECO:0000256" key="5">
    <source>
        <dbReference type="ARBA" id="ARBA00024934"/>
    </source>
</evidence>
<comment type="caution">
    <text evidence="7">The sequence shown here is derived from an EMBL/GenBank/DDBJ whole genome shotgun (WGS) entry which is preliminary data.</text>
</comment>
<comment type="subcellular location">
    <subcellularLocation>
        <location evidence="1">Bacterial flagellum basal body</location>
    </subcellularLocation>
</comment>
<dbReference type="Proteomes" id="UP001294412">
    <property type="component" value="Unassembled WGS sequence"/>
</dbReference>
<reference evidence="7 8" key="1">
    <citation type="submission" date="2023-12" db="EMBL/GenBank/DDBJ databases">
        <title>Description of Novel Strain Fulvimarina sp. 2208YS6-2-32 isolated from Uroteuthis (Photololigo) edulis.</title>
        <authorList>
            <person name="Park J.-S."/>
        </authorList>
    </citation>
    <scope>NUCLEOTIDE SEQUENCE [LARGE SCALE GENOMIC DNA]</scope>
    <source>
        <strain evidence="7 8">2208YS6-2-32</strain>
    </source>
</reference>
<evidence type="ECO:0000256" key="4">
    <source>
        <dbReference type="ARBA" id="ARBA00023143"/>
    </source>
</evidence>
<sequence length="126" mass="13810">MDQVYLFSLTSKQADWLAHRQALIAENVANVNSPGYSAKELTPFAEVLNNTALAQRSSNPMHMVGYGGATAETEATQAATWDVKHSGNTVVVEQEMMKAGEVARDYSLNTSVVKSFHRMVMMTLRG</sequence>
<dbReference type="EMBL" id="JAXLPB010000002">
    <property type="protein sequence ID" value="MDY8108914.1"/>
    <property type="molecule type" value="Genomic_DNA"/>
</dbReference>
<evidence type="ECO:0000256" key="2">
    <source>
        <dbReference type="ARBA" id="ARBA00009677"/>
    </source>
</evidence>
<gene>
    <name evidence="7" type="primary">flgB</name>
    <name evidence="7" type="ORF">U0C82_07120</name>
</gene>
<keyword evidence="8" id="KW-1185">Reference proteome</keyword>
<name>A0ABU5I0J9_9HYPH</name>
<dbReference type="InterPro" id="IPR006300">
    <property type="entry name" value="FlgB"/>
</dbReference>
<organism evidence="7 8">
    <name type="scientific">Fulvimarina uroteuthidis</name>
    <dbReference type="NCBI Taxonomy" id="3098149"/>
    <lineage>
        <taxon>Bacteria</taxon>
        <taxon>Pseudomonadati</taxon>
        <taxon>Pseudomonadota</taxon>
        <taxon>Alphaproteobacteria</taxon>
        <taxon>Hyphomicrobiales</taxon>
        <taxon>Aurantimonadaceae</taxon>
        <taxon>Fulvimarina</taxon>
    </lineage>
</organism>
<keyword evidence="4" id="KW-0975">Bacterial flagellum</keyword>
<dbReference type="NCBIfam" id="NF004653">
    <property type="entry name" value="PRK06003.1"/>
    <property type="match status" value="1"/>
</dbReference>
<proteinExistence type="inferred from homology"/>
<keyword evidence="7" id="KW-0282">Flagellum</keyword>
<evidence type="ECO:0000313" key="7">
    <source>
        <dbReference type="EMBL" id="MDY8108914.1"/>
    </source>
</evidence>
<keyword evidence="7" id="KW-0966">Cell projection</keyword>
<comment type="similarity">
    <text evidence="2">Belongs to the flagella basal body rod proteins family.</text>
</comment>
<dbReference type="NCBIfam" id="TIGR01396">
    <property type="entry name" value="FlgB"/>
    <property type="match status" value="1"/>
</dbReference>
<dbReference type="InterPro" id="IPR019776">
    <property type="entry name" value="Flagellar_basal_body_rod_CS"/>
</dbReference>
<accession>A0ABU5I0J9</accession>
<dbReference type="RefSeq" id="WP_322186378.1">
    <property type="nucleotide sequence ID" value="NZ_JAXLPB010000002.1"/>
</dbReference>
<dbReference type="PROSITE" id="PS00588">
    <property type="entry name" value="FLAGELLA_BB_ROD"/>
    <property type="match status" value="1"/>
</dbReference>